<proteinExistence type="predicted"/>
<feature type="transmembrane region" description="Helical" evidence="1">
    <location>
        <begin position="153"/>
        <end position="178"/>
    </location>
</feature>
<feature type="transmembrane region" description="Helical" evidence="1">
    <location>
        <begin position="361"/>
        <end position="381"/>
    </location>
</feature>
<dbReference type="STRING" id="1797263.A2397_04140"/>
<name>A0A1F4ZQQ5_9BACT</name>
<accession>A0A1F4ZQQ5</accession>
<dbReference type="Proteomes" id="UP000176424">
    <property type="component" value="Unassembled WGS sequence"/>
</dbReference>
<protein>
    <recommendedName>
        <fullName evidence="4">Glycosyltransferase RgtA/B/C/D-like domain-containing protein</fullName>
    </recommendedName>
</protein>
<evidence type="ECO:0000256" key="1">
    <source>
        <dbReference type="SAM" id="Phobius"/>
    </source>
</evidence>
<organism evidence="2 3">
    <name type="scientific">Candidatus Amesbacteria bacterium RIFOXYB1_FULL_44_23</name>
    <dbReference type="NCBI Taxonomy" id="1797263"/>
    <lineage>
        <taxon>Bacteria</taxon>
        <taxon>Candidatus Amesiibacteriota</taxon>
    </lineage>
</organism>
<feature type="transmembrane region" description="Helical" evidence="1">
    <location>
        <begin position="184"/>
        <end position="207"/>
    </location>
</feature>
<feature type="transmembrane region" description="Helical" evidence="1">
    <location>
        <begin position="280"/>
        <end position="296"/>
    </location>
</feature>
<evidence type="ECO:0000313" key="2">
    <source>
        <dbReference type="EMBL" id="OGD08721.1"/>
    </source>
</evidence>
<keyword evidence="1" id="KW-0812">Transmembrane</keyword>
<feature type="transmembrane region" description="Helical" evidence="1">
    <location>
        <begin position="325"/>
        <end position="341"/>
    </location>
</feature>
<keyword evidence="1" id="KW-1133">Transmembrane helix</keyword>
<keyword evidence="1" id="KW-0472">Membrane</keyword>
<evidence type="ECO:0000313" key="3">
    <source>
        <dbReference type="Proteomes" id="UP000176424"/>
    </source>
</evidence>
<feature type="transmembrane region" description="Helical" evidence="1">
    <location>
        <begin position="214"/>
        <end position="231"/>
    </location>
</feature>
<sequence>MKKLLPWLLAGLVLRLLLIPISLHPDFRAVNLAGYLISQKGQTFSFYDYLSRQPRTDRWVQLYGDNLFIYPPLAYITHAVFNKALFWAYPQTAFFTLLNDIGQLRQDLGFPLLMYLLKLPYLLADGICLLILSRLLPAKNKLIGQLVWLFNPITIYSAYLMGQFDIFIALFLLLTLYFSPKNPILSAVSLGLSAAFKPFVLVLAPLLPGNSVKNLLISGLTYFATLLPYLFSPAFRQYALLASQSDKLFFAKIMISGSQYLPLFLVGLILIYFWRYFKPATYSLVGWLSLPLFLFFSLTHYHPQWFTWFAPILTYLFATDNKTRLPILALVTSFLVVVFSFDPSLNFQLINSDLLLKIPDLYTSIARGIFAGTALYLTFHLQAASHGQSKS</sequence>
<comment type="caution">
    <text evidence="2">The sequence shown here is derived from an EMBL/GenBank/DDBJ whole genome shotgun (WGS) entry which is preliminary data.</text>
</comment>
<reference evidence="2 3" key="1">
    <citation type="journal article" date="2016" name="Nat. Commun.">
        <title>Thousands of microbial genomes shed light on interconnected biogeochemical processes in an aquifer system.</title>
        <authorList>
            <person name="Anantharaman K."/>
            <person name="Brown C.T."/>
            <person name="Hug L.A."/>
            <person name="Sharon I."/>
            <person name="Castelle C.J."/>
            <person name="Probst A.J."/>
            <person name="Thomas B.C."/>
            <person name="Singh A."/>
            <person name="Wilkins M.J."/>
            <person name="Karaoz U."/>
            <person name="Brodie E.L."/>
            <person name="Williams K.H."/>
            <person name="Hubbard S.S."/>
            <person name="Banfield J.F."/>
        </authorList>
    </citation>
    <scope>NUCLEOTIDE SEQUENCE [LARGE SCALE GENOMIC DNA]</scope>
</reference>
<dbReference type="AlphaFoldDB" id="A0A1F4ZQQ5"/>
<dbReference type="EMBL" id="MEXR01000052">
    <property type="protein sequence ID" value="OGD08721.1"/>
    <property type="molecule type" value="Genomic_DNA"/>
</dbReference>
<feature type="transmembrane region" description="Helical" evidence="1">
    <location>
        <begin position="112"/>
        <end position="132"/>
    </location>
</feature>
<feature type="transmembrane region" description="Helical" evidence="1">
    <location>
        <begin position="251"/>
        <end position="273"/>
    </location>
</feature>
<gene>
    <name evidence="2" type="ORF">A2397_04140</name>
</gene>
<evidence type="ECO:0008006" key="4">
    <source>
        <dbReference type="Google" id="ProtNLM"/>
    </source>
</evidence>